<dbReference type="RefSeq" id="WP_157567990.1">
    <property type="nucleotide sequence ID" value="NZ_WQKZ01000004.1"/>
</dbReference>
<dbReference type="PROSITE" id="PS51257">
    <property type="entry name" value="PROKAR_LIPOPROTEIN"/>
    <property type="match status" value="1"/>
</dbReference>
<feature type="chain" id="PRO_5029719590" description="Coproporphyrinogen III oxidase" evidence="2">
    <location>
        <begin position="28"/>
        <end position="78"/>
    </location>
</feature>
<evidence type="ECO:0000313" key="4">
    <source>
        <dbReference type="Proteomes" id="UP000441336"/>
    </source>
</evidence>
<comment type="caution">
    <text evidence="3">The sequence shown here is derived from an EMBL/GenBank/DDBJ whole genome shotgun (WGS) entry which is preliminary data.</text>
</comment>
<feature type="signal peptide" evidence="2">
    <location>
        <begin position="1"/>
        <end position="27"/>
    </location>
</feature>
<dbReference type="AlphaFoldDB" id="A0A7K1TID8"/>
<name>A0A7K1TID8_9BACT</name>
<feature type="region of interest" description="Disordered" evidence="1">
    <location>
        <begin position="24"/>
        <end position="78"/>
    </location>
</feature>
<evidence type="ECO:0000256" key="2">
    <source>
        <dbReference type="SAM" id="SignalP"/>
    </source>
</evidence>
<protein>
    <recommendedName>
        <fullName evidence="5">Coproporphyrinogen III oxidase</fullName>
    </recommendedName>
</protein>
<dbReference type="Proteomes" id="UP000441336">
    <property type="component" value="Unassembled WGS sequence"/>
</dbReference>
<accession>A0A7K1TID8</accession>
<evidence type="ECO:0008006" key="5">
    <source>
        <dbReference type="Google" id="ProtNLM"/>
    </source>
</evidence>
<evidence type="ECO:0000256" key="1">
    <source>
        <dbReference type="SAM" id="MobiDB-lite"/>
    </source>
</evidence>
<evidence type="ECO:0000313" key="3">
    <source>
        <dbReference type="EMBL" id="MVN78177.1"/>
    </source>
</evidence>
<dbReference type="EMBL" id="WQKZ01000004">
    <property type="protein sequence ID" value="MVN78177.1"/>
    <property type="molecule type" value="Genomic_DNA"/>
</dbReference>
<sequence>MRNSMSYRALAALLLGGSLLGACNGNADNTTTSTPSSMLGTDSAATKVGGTPPAADSSATGRPMAPPPITNDTSSPGH</sequence>
<feature type="compositionally biased region" description="Polar residues" evidence="1">
    <location>
        <begin position="26"/>
        <end position="44"/>
    </location>
</feature>
<keyword evidence="4" id="KW-1185">Reference proteome</keyword>
<proteinExistence type="predicted"/>
<reference evidence="3 4" key="1">
    <citation type="submission" date="2019-12" db="EMBL/GenBank/DDBJ databases">
        <title>Hymenobacter sp. HMF4947 Genome sequencing and assembly.</title>
        <authorList>
            <person name="Kang H."/>
            <person name="Cha I."/>
            <person name="Kim H."/>
            <person name="Joh K."/>
        </authorList>
    </citation>
    <scope>NUCLEOTIDE SEQUENCE [LARGE SCALE GENOMIC DNA]</scope>
    <source>
        <strain evidence="3 4">HMF4947</strain>
    </source>
</reference>
<organism evidence="3 4">
    <name type="scientific">Hymenobacter ginkgonis</name>
    <dbReference type="NCBI Taxonomy" id="2682976"/>
    <lineage>
        <taxon>Bacteria</taxon>
        <taxon>Pseudomonadati</taxon>
        <taxon>Bacteroidota</taxon>
        <taxon>Cytophagia</taxon>
        <taxon>Cytophagales</taxon>
        <taxon>Hymenobacteraceae</taxon>
        <taxon>Hymenobacter</taxon>
    </lineage>
</organism>
<gene>
    <name evidence="3" type="ORF">GO988_17755</name>
</gene>
<keyword evidence="2" id="KW-0732">Signal</keyword>